<organism evidence="4 5">
    <name type="scientific">Leptotrombidium deliense</name>
    <dbReference type="NCBI Taxonomy" id="299467"/>
    <lineage>
        <taxon>Eukaryota</taxon>
        <taxon>Metazoa</taxon>
        <taxon>Ecdysozoa</taxon>
        <taxon>Arthropoda</taxon>
        <taxon>Chelicerata</taxon>
        <taxon>Arachnida</taxon>
        <taxon>Acari</taxon>
        <taxon>Acariformes</taxon>
        <taxon>Trombidiformes</taxon>
        <taxon>Prostigmata</taxon>
        <taxon>Anystina</taxon>
        <taxon>Parasitengona</taxon>
        <taxon>Trombiculoidea</taxon>
        <taxon>Trombiculidae</taxon>
        <taxon>Leptotrombidium</taxon>
    </lineage>
</organism>
<keyword evidence="5" id="KW-1185">Reference proteome</keyword>
<feature type="region of interest" description="Disordered" evidence="3">
    <location>
        <begin position="298"/>
        <end position="331"/>
    </location>
</feature>
<reference evidence="4 5" key="1">
    <citation type="journal article" date="2018" name="Gigascience">
        <title>Genomes of trombidid mites reveal novel predicted allergens and laterally-transferred genes associated with secondary metabolism.</title>
        <authorList>
            <person name="Dong X."/>
            <person name="Chaisiri K."/>
            <person name="Xia D."/>
            <person name="Armstrong S.D."/>
            <person name="Fang Y."/>
            <person name="Donnelly M.J."/>
            <person name="Kadowaki T."/>
            <person name="McGarry J.W."/>
            <person name="Darby A.C."/>
            <person name="Makepeace B.L."/>
        </authorList>
    </citation>
    <scope>NUCLEOTIDE SEQUENCE [LARGE SCALE GENOMIC DNA]</scope>
    <source>
        <strain evidence="4">UoL-UT</strain>
    </source>
</reference>
<comment type="caution">
    <text evidence="4">The sequence shown here is derived from an EMBL/GenBank/DDBJ whole genome shotgun (WGS) entry which is preliminary data.</text>
</comment>
<evidence type="ECO:0000313" key="4">
    <source>
        <dbReference type="EMBL" id="RWS31188.1"/>
    </source>
</evidence>
<evidence type="ECO:0008006" key="6">
    <source>
        <dbReference type="Google" id="ProtNLM"/>
    </source>
</evidence>
<name>A0A443SUJ8_9ACAR</name>
<evidence type="ECO:0000313" key="5">
    <source>
        <dbReference type="Proteomes" id="UP000288716"/>
    </source>
</evidence>
<keyword evidence="2" id="KW-0539">Nucleus</keyword>
<dbReference type="PANTHER" id="PTHR15502:SF7">
    <property type="entry name" value="CALCINEURIN-BINDING PROTEIN CABIN-1"/>
    <property type="match status" value="1"/>
</dbReference>
<proteinExistence type="predicted"/>
<evidence type="ECO:0000256" key="3">
    <source>
        <dbReference type="SAM" id="MobiDB-lite"/>
    </source>
</evidence>
<accession>A0A443SUJ8</accession>
<dbReference type="PANTHER" id="PTHR15502">
    <property type="entry name" value="CALCINEURIN-BINDING PROTEIN CABIN 1-RELATED"/>
    <property type="match status" value="1"/>
</dbReference>
<dbReference type="GO" id="GO:0031491">
    <property type="term" value="F:nucleosome binding"/>
    <property type="evidence" value="ECO:0007669"/>
    <property type="project" value="TreeGrafter"/>
</dbReference>
<evidence type="ECO:0000256" key="2">
    <source>
        <dbReference type="ARBA" id="ARBA00023242"/>
    </source>
</evidence>
<dbReference type="Gene3D" id="1.25.40.10">
    <property type="entry name" value="Tetratricopeptide repeat domain"/>
    <property type="match status" value="2"/>
</dbReference>
<evidence type="ECO:0000256" key="1">
    <source>
        <dbReference type="ARBA" id="ARBA00004123"/>
    </source>
</evidence>
<protein>
    <recommendedName>
        <fullName evidence="6">Calcineurin-binding protein cabin-1-like protein</fullName>
    </recommendedName>
</protein>
<dbReference type="EMBL" id="NCKV01000244">
    <property type="protein sequence ID" value="RWS31188.1"/>
    <property type="molecule type" value="Genomic_DNA"/>
</dbReference>
<dbReference type="InterPro" id="IPR011990">
    <property type="entry name" value="TPR-like_helical_dom_sf"/>
</dbReference>
<dbReference type="OrthoDB" id="6376137at2759"/>
<dbReference type="Proteomes" id="UP000288716">
    <property type="component" value="Unassembled WGS sequence"/>
</dbReference>
<comment type="subcellular location">
    <subcellularLocation>
        <location evidence="1">Nucleus</location>
    </subcellularLocation>
</comment>
<dbReference type="VEuPathDB" id="VectorBase:LDEU000852"/>
<feature type="region of interest" description="Disordered" evidence="3">
    <location>
        <begin position="1"/>
        <end position="23"/>
    </location>
</feature>
<dbReference type="SUPFAM" id="SSF48452">
    <property type="entry name" value="TPR-like"/>
    <property type="match status" value="2"/>
</dbReference>
<dbReference type="GO" id="GO:0005634">
    <property type="term" value="C:nucleus"/>
    <property type="evidence" value="ECO:0007669"/>
    <property type="project" value="UniProtKB-SubCell"/>
</dbReference>
<sequence>MLKIKALNDESSTSEEDQVSDANCSQLETREAIEERWNCLYAEALKQLRDDNIESAKESLLKLYDMLKNSENGNRVESYDKLLFLTLKNLGMICTDNIDYFFEALNIDDKDISLWLKTGDRAYQVFKNFPLARNCFENCLNLSPQNWIAIDKLIDMYFILSDLTNCFLLCVEALKLDESYPKAQVLIAEIAVLFPPIIKDMSEAHKKYMVVSSENKEYSEKLLSSLRGLKSKRKNFLDEQRAEYAAKRRQTVVTIEVTPNLSVTELGVRILKLYQKMNDQQISTATAVEVLFESKQKESDDGISADENGSNEENDKEKPKSSSRNSSNSFPVEFLDKRRSSRVQRIQTRTRDSCDSITEKLLQLLPPSIISRRQNISESSVEEREVKPDAEIESEVIRRFISKQQCYKKSNCLQRIFDIISDYLCEVSKCASQLKIPDEFLKLYKLHRSQNTLPFVAYSVIGKDISLDDIWLTLVANEIHYTKCECMFLTEVSMPLEVVIEEDKHDEFIVRLMVLRGTKESCVDFLEYALNILNKKSQQITAGNRTLITTSSLKSLINSKSGNSLIKLLEEEKYNELIEHFSNDTELSDVELKMVSEAVMKAEKWEKGLEIVSCSKKLNNEYLKLLKICVETGKRAKFNFNLTKRIVEIAVESYSVLPWICLYWAFESERIEFDIEDNFISFINTAHQYLGKKGVCTSHDGEFLLNALDFLINHSSSTKDDLILQCFSCLYNHPPRKNAYLQAHPGAPQVTLTWQHAELIYSYFIPEELPEFDTLYKNNTINSDTELLLTRIACLVPNSMNPKNQIKRIENYIETGNESELNVTLEKHNVTHHLYYLLADYYFKNKEFKKAKLYYKLDLCLNCDRFDSWAASALVRSSLLDQHLISGDNPIYKNPDKFYKATESAFRCYSRALKLDPSNTKLWIEYGNLAYNISSHASRLKKSAIYGATLSKSNSKEDAERFEQKRKEMLQIAKYCFESANNTDCKDEIWLHYYFLGKIAEKSDLLLALHYYELADLYLFLNSALYPKKISYHNPSYLSIEALEIHYRIHCSALKFLSSTHRLTRKALQKIKVFLIRAFRSPFVKQINSSLPTILDHDYTSGALNSSSNSFGRTIDTVSELLNDMLDIVSERIDKVDENKMKASLIEMCMNAMKRCLIRFGPHYKSLYRLAYYAYTTGDVQSAKNILMHSFTVPVQSHSFHSALQAGHQLEDIATCSTPDANQKTVTIAGLFSERKNNNLFNAIWRIPVDDIDRPGSFSTHMYRCTLLLLRICTAVFDYNNLCTIGIHLSKTPDTGKKYLRDADRLRLAREAFNNCSLMLKNQLVSSGVPREIKDRILVELLKVCDRFIKANVFVNEANLLITECYKLIHKS</sequence>
<dbReference type="GO" id="GO:0006325">
    <property type="term" value="P:chromatin organization"/>
    <property type="evidence" value="ECO:0007669"/>
    <property type="project" value="InterPro"/>
</dbReference>
<gene>
    <name evidence="4" type="ORF">B4U80_06573</name>
</gene>
<dbReference type="InterPro" id="IPR033053">
    <property type="entry name" value="Hir3/CABIN1"/>
</dbReference>
<feature type="compositionally biased region" description="Acidic residues" evidence="3">
    <location>
        <begin position="301"/>
        <end position="312"/>
    </location>
</feature>
<dbReference type="STRING" id="299467.A0A443SUJ8"/>